<organism evidence="2 3">
    <name type="scientific">Penicillium hetheringtonii</name>
    <dbReference type="NCBI Taxonomy" id="911720"/>
    <lineage>
        <taxon>Eukaryota</taxon>
        <taxon>Fungi</taxon>
        <taxon>Dikarya</taxon>
        <taxon>Ascomycota</taxon>
        <taxon>Pezizomycotina</taxon>
        <taxon>Eurotiomycetes</taxon>
        <taxon>Eurotiomycetidae</taxon>
        <taxon>Eurotiales</taxon>
        <taxon>Aspergillaceae</taxon>
        <taxon>Penicillium</taxon>
    </lineage>
</organism>
<dbReference type="Pfam" id="PF11338">
    <property type="entry name" value="DUF3140"/>
    <property type="match status" value="1"/>
</dbReference>
<comment type="caution">
    <text evidence="2">The sequence shown here is derived from an EMBL/GenBank/DDBJ whole genome shotgun (WGS) entry which is preliminary data.</text>
</comment>
<gene>
    <name evidence="2" type="ORF">N7450_000033</name>
</gene>
<dbReference type="AlphaFoldDB" id="A0AAD6H1C2"/>
<feature type="region of interest" description="Disordered" evidence="1">
    <location>
        <begin position="48"/>
        <end position="82"/>
    </location>
</feature>
<dbReference type="EMBL" id="JAQJAC010000001">
    <property type="protein sequence ID" value="KAJ5598966.1"/>
    <property type="molecule type" value="Genomic_DNA"/>
</dbReference>
<name>A0AAD6H1C2_9EURO</name>
<protein>
    <submittedName>
        <fullName evidence="2">Uncharacterized protein</fullName>
    </submittedName>
</protein>
<accession>A0AAD6H1C2</accession>
<evidence type="ECO:0000313" key="2">
    <source>
        <dbReference type="EMBL" id="KAJ5598966.1"/>
    </source>
</evidence>
<dbReference type="Proteomes" id="UP001216150">
    <property type="component" value="Unassembled WGS sequence"/>
</dbReference>
<keyword evidence="3" id="KW-1185">Reference proteome</keyword>
<evidence type="ECO:0000313" key="3">
    <source>
        <dbReference type="Proteomes" id="UP001216150"/>
    </source>
</evidence>
<evidence type="ECO:0000256" key="1">
    <source>
        <dbReference type="SAM" id="MobiDB-lite"/>
    </source>
</evidence>
<reference evidence="2 3" key="1">
    <citation type="journal article" date="2023" name="IMA Fungus">
        <title>Comparative genomic study of the Penicillium genus elucidates a diverse pangenome and 15 lateral gene transfer events.</title>
        <authorList>
            <person name="Petersen C."/>
            <person name="Sorensen T."/>
            <person name="Nielsen M.R."/>
            <person name="Sondergaard T.E."/>
            <person name="Sorensen J.L."/>
            <person name="Fitzpatrick D.A."/>
            <person name="Frisvad J.C."/>
            <person name="Nielsen K.L."/>
        </authorList>
    </citation>
    <scope>NUCLEOTIDE SEQUENCE [LARGE SCALE GENOMIC DNA]</scope>
    <source>
        <strain evidence="2 3">IBT 29057</strain>
    </source>
</reference>
<sequence length="82" mass="9248">MVKDQNTVIKYVLKRRSLLEKCNGTNIRPREKSEFQELVNMTPADLRSRLKESESKSAGPGQSSGRKIVNMVEHNPTGHPAQ</sequence>
<proteinExistence type="predicted"/>
<dbReference type="InterPro" id="IPR021487">
    <property type="entry name" value="DUF3140"/>
</dbReference>